<dbReference type="SUPFAM" id="SSF54826">
    <property type="entry name" value="Enolase N-terminal domain-like"/>
    <property type="match status" value="1"/>
</dbReference>
<sequence length="247" mass="27387">MKIKSVKAFPINVAPSPTTMPRVEEDPNGGYFASPMDRYASDRPGRTWSDSWDKVACVVTADDGTWGLGMSIAAGPVSSIINDHFSELIVGLNPLATEKLWDMMRRASAAHGTAGIASYAISAVDNAIWDLKGKLLKRPVYELLGGPVKDQIFCYASNTMLRYKTSDYMDWFMDLGFKAVKVFLRHGPEEGLAGLNKNVEIIANARDQIGPDIELAVDSWLSLNIEYAVRVSEALKPYNIKWLEDYM</sequence>
<dbReference type="Gene3D" id="3.30.390.10">
    <property type="entry name" value="Enolase-like, N-terminal domain"/>
    <property type="match status" value="1"/>
</dbReference>
<dbReference type="AlphaFoldDB" id="A0A382GWL9"/>
<evidence type="ECO:0000256" key="2">
    <source>
        <dbReference type="ARBA" id="ARBA00022723"/>
    </source>
</evidence>
<dbReference type="PANTHER" id="PTHR13794:SF58">
    <property type="entry name" value="MITOCHONDRIAL ENOLASE SUPERFAMILY MEMBER 1"/>
    <property type="match status" value="1"/>
</dbReference>
<evidence type="ECO:0000313" key="6">
    <source>
        <dbReference type="EMBL" id="SVB79486.1"/>
    </source>
</evidence>
<evidence type="ECO:0000256" key="3">
    <source>
        <dbReference type="ARBA" id="ARBA00022842"/>
    </source>
</evidence>
<dbReference type="GO" id="GO:0000287">
    <property type="term" value="F:magnesium ion binding"/>
    <property type="evidence" value="ECO:0007669"/>
    <property type="project" value="TreeGrafter"/>
</dbReference>
<dbReference type="InterPro" id="IPR046945">
    <property type="entry name" value="RHMD-like"/>
</dbReference>
<evidence type="ECO:0008006" key="7">
    <source>
        <dbReference type="Google" id="ProtNLM"/>
    </source>
</evidence>
<evidence type="ECO:0000259" key="4">
    <source>
        <dbReference type="Pfam" id="PF02746"/>
    </source>
</evidence>
<organism evidence="6">
    <name type="scientific">marine metagenome</name>
    <dbReference type="NCBI Taxonomy" id="408172"/>
    <lineage>
        <taxon>unclassified sequences</taxon>
        <taxon>metagenomes</taxon>
        <taxon>ecological metagenomes</taxon>
    </lineage>
</organism>
<keyword evidence="2" id="KW-0479">Metal-binding</keyword>
<proteinExistence type="predicted"/>
<dbReference type="InterPro" id="IPR029065">
    <property type="entry name" value="Enolase_C-like"/>
</dbReference>
<dbReference type="GO" id="GO:0016052">
    <property type="term" value="P:carbohydrate catabolic process"/>
    <property type="evidence" value="ECO:0007669"/>
    <property type="project" value="TreeGrafter"/>
</dbReference>
<dbReference type="Pfam" id="PF02746">
    <property type="entry name" value="MR_MLE_N"/>
    <property type="match status" value="1"/>
</dbReference>
<name>A0A382GWL9_9ZZZZ</name>
<dbReference type="Gene3D" id="3.20.20.120">
    <property type="entry name" value="Enolase-like C-terminal domain"/>
    <property type="match status" value="1"/>
</dbReference>
<dbReference type="InterPro" id="IPR029017">
    <property type="entry name" value="Enolase-like_N"/>
</dbReference>
<feature type="non-terminal residue" evidence="6">
    <location>
        <position position="247"/>
    </location>
</feature>
<keyword evidence="3" id="KW-0460">Magnesium</keyword>
<accession>A0A382GWL9</accession>
<feature type="domain" description="Enolase C-terminal" evidence="5">
    <location>
        <begin position="175"/>
        <end position="245"/>
    </location>
</feature>
<dbReference type="SUPFAM" id="SSF51604">
    <property type="entry name" value="Enolase C-terminal domain-like"/>
    <property type="match status" value="1"/>
</dbReference>
<protein>
    <recommendedName>
        <fullName evidence="7">Mandelate racemase/muconate lactonizing enzyme C-terminal domain-containing protein</fullName>
    </recommendedName>
</protein>
<dbReference type="GO" id="GO:0016836">
    <property type="term" value="F:hydro-lyase activity"/>
    <property type="evidence" value="ECO:0007669"/>
    <property type="project" value="TreeGrafter"/>
</dbReference>
<dbReference type="PANTHER" id="PTHR13794">
    <property type="entry name" value="ENOLASE SUPERFAMILY, MANDELATE RACEMASE"/>
    <property type="match status" value="1"/>
</dbReference>
<evidence type="ECO:0000256" key="1">
    <source>
        <dbReference type="ARBA" id="ARBA00001946"/>
    </source>
</evidence>
<dbReference type="EMBL" id="UINC01057861">
    <property type="protein sequence ID" value="SVB79486.1"/>
    <property type="molecule type" value="Genomic_DNA"/>
</dbReference>
<comment type="cofactor">
    <cofactor evidence="1">
        <name>Mg(2+)</name>
        <dbReference type="ChEBI" id="CHEBI:18420"/>
    </cofactor>
</comment>
<evidence type="ECO:0000259" key="5">
    <source>
        <dbReference type="Pfam" id="PF13378"/>
    </source>
</evidence>
<reference evidence="6" key="1">
    <citation type="submission" date="2018-05" db="EMBL/GenBank/DDBJ databases">
        <authorList>
            <person name="Lanie J.A."/>
            <person name="Ng W.-L."/>
            <person name="Kazmierczak K.M."/>
            <person name="Andrzejewski T.M."/>
            <person name="Davidsen T.M."/>
            <person name="Wayne K.J."/>
            <person name="Tettelin H."/>
            <person name="Glass J.I."/>
            <person name="Rusch D."/>
            <person name="Podicherti R."/>
            <person name="Tsui H.-C.T."/>
            <person name="Winkler M.E."/>
        </authorList>
    </citation>
    <scope>NUCLEOTIDE SEQUENCE</scope>
</reference>
<feature type="domain" description="Mandelate racemase/muconate lactonizing enzyme N-terminal" evidence="4">
    <location>
        <begin position="57"/>
        <end position="145"/>
    </location>
</feature>
<dbReference type="InterPro" id="IPR013341">
    <property type="entry name" value="Mandelate_racemase_N_dom"/>
</dbReference>
<dbReference type="InterPro" id="IPR036849">
    <property type="entry name" value="Enolase-like_C_sf"/>
</dbReference>
<dbReference type="Pfam" id="PF13378">
    <property type="entry name" value="MR_MLE_C"/>
    <property type="match status" value="1"/>
</dbReference>
<gene>
    <name evidence="6" type="ORF">METZ01_LOCUS232340</name>
</gene>